<dbReference type="OrthoDB" id="9804747at2"/>
<dbReference type="PANTHER" id="PTHR48111">
    <property type="entry name" value="REGULATOR OF RPOS"/>
    <property type="match status" value="1"/>
</dbReference>
<evidence type="ECO:0000259" key="8">
    <source>
        <dbReference type="PROSITE" id="PS50110"/>
    </source>
</evidence>
<dbReference type="SMART" id="SM00448">
    <property type="entry name" value="REC"/>
    <property type="match status" value="1"/>
</dbReference>
<dbReference type="EMBL" id="SMLK01000007">
    <property type="protein sequence ID" value="TFY97667.1"/>
    <property type="molecule type" value="Genomic_DNA"/>
</dbReference>
<sequence>MPRRSPVQARQPHRLPRLRRPPPRRRPHRRPSRPAAARPRLRRNRADLLQPAGRAAGVSSSLPPLPIIAAVPFVLLIDDDPHQRALAALVLSSEGHEIREASDGTEGLKLARGKRPDLIVCDVVMPGMNGYQFVTALRAEPSALCTTPVILLTSLSERAQVRVGMNSGADDYLPKPFRPEELTEAVSSLLRRRQAQYEVIAGKVKRDVDTALARQRELLASRYEDRLLQELNSKWNLDMQAGQEAAFPDAVVLAADLFEAVGRAAPAHADPAALLRRAHEAARDALYLFGAAHLLHQGPDLVALFPFAAGEAPTLGNPLRAAFAMQAAMAHVLGGDTPGAQPVAMALDLGGFSMVRLQDPLHGDGGFAAVPGPTLHRVQSLRALAREQGWALAVSPDALAVMPESLAVAGREATVDALRAVELLRPAVAGR</sequence>
<evidence type="ECO:0000256" key="4">
    <source>
        <dbReference type="ARBA" id="ARBA00023125"/>
    </source>
</evidence>
<keyword evidence="2" id="KW-0902">Two-component regulatory system</keyword>
<dbReference type="CDD" id="cd17574">
    <property type="entry name" value="REC_OmpR"/>
    <property type="match status" value="1"/>
</dbReference>
<evidence type="ECO:0000256" key="6">
    <source>
        <dbReference type="PROSITE-ProRule" id="PRU00169"/>
    </source>
</evidence>
<dbReference type="PANTHER" id="PTHR48111:SF1">
    <property type="entry name" value="TWO-COMPONENT RESPONSE REGULATOR ORR33"/>
    <property type="match status" value="1"/>
</dbReference>
<feature type="compositionally biased region" description="Basic residues" evidence="7">
    <location>
        <begin position="11"/>
        <end position="32"/>
    </location>
</feature>
<dbReference type="SUPFAM" id="SSF52172">
    <property type="entry name" value="CheY-like"/>
    <property type="match status" value="1"/>
</dbReference>
<evidence type="ECO:0000313" key="9">
    <source>
        <dbReference type="EMBL" id="TFY97667.1"/>
    </source>
</evidence>
<dbReference type="GO" id="GO:0006355">
    <property type="term" value="P:regulation of DNA-templated transcription"/>
    <property type="evidence" value="ECO:0007669"/>
    <property type="project" value="TreeGrafter"/>
</dbReference>
<evidence type="ECO:0000256" key="1">
    <source>
        <dbReference type="ARBA" id="ARBA00022553"/>
    </source>
</evidence>
<dbReference type="Gene3D" id="3.40.50.2300">
    <property type="match status" value="1"/>
</dbReference>
<accession>A0A4Z0BHD2</accession>
<evidence type="ECO:0000256" key="5">
    <source>
        <dbReference type="ARBA" id="ARBA00023163"/>
    </source>
</evidence>
<dbReference type="GO" id="GO:0032993">
    <property type="term" value="C:protein-DNA complex"/>
    <property type="evidence" value="ECO:0007669"/>
    <property type="project" value="TreeGrafter"/>
</dbReference>
<comment type="caution">
    <text evidence="9">The sequence shown here is derived from an EMBL/GenBank/DDBJ whole genome shotgun (WGS) entry which is preliminary data.</text>
</comment>
<dbReference type="Proteomes" id="UP000297839">
    <property type="component" value="Unassembled WGS sequence"/>
</dbReference>
<evidence type="ECO:0000313" key="10">
    <source>
        <dbReference type="Proteomes" id="UP000297839"/>
    </source>
</evidence>
<dbReference type="InterPro" id="IPR001789">
    <property type="entry name" value="Sig_transdc_resp-reg_receiver"/>
</dbReference>
<dbReference type="Pfam" id="PF00072">
    <property type="entry name" value="Response_reg"/>
    <property type="match status" value="1"/>
</dbReference>
<dbReference type="GO" id="GO:0005829">
    <property type="term" value="C:cytosol"/>
    <property type="evidence" value="ECO:0007669"/>
    <property type="project" value="TreeGrafter"/>
</dbReference>
<feature type="modified residue" description="4-aspartylphosphate" evidence="6">
    <location>
        <position position="122"/>
    </location>
</feature>
<evidence type="ECO:0000256" key="2">
    <source>
        <dbReference type="ARBA" id="ARBA00023012"/>
    </source>
</evidence>
<dbReference type="InterPro" id="IPR011006">
    <property type="entry name" value="CheY-like_superfamily"/>
</dbReference>
<protein>
    <submittedName>
        <fullName evidence="9">Response regulator</fullName>
    </submittedName>
</protein>
<proteinExistence type="predicted"/>
<gene>
    <name evidence="9" type="ORF">EZ216_18245</name>
</gene>
<dbReference type="GO" id="GO:0000156">
    <property type="term" value="F:phosphorelay response regulator activity"/>
    <property type="evidence" value="ECO:0007669"/>
    <property type="project" value="TreeGrafter"/>
</dbReference>
<keyword evidence="5" id="KW-0804">Transcription</keyword>
<keyword evidence="10" id="KW-1185">Reference proteome</keyword>
<dbReference type="PROSITE" id="PS50110">
    <property type="entry name" value="RESPONSE_REGULATORY"/>
    <property type="match status" value="1"/>
</dbReference>
<keyword evidence="1 6" id="KW-0597">Phosphoprotein</keyword>
<reference evidence="9 10" key="1">
    <citation type="submission" date="2019-03" db="EMBL/GenBank/DDBJ databases">
        <title>Ramlibacter sp. 18x22-1, whole genome shotgun sequence.</title>
        <authorList>
            <person name="Zhang X."/>
            <person name="Feng G."/>
            <person name="Zhu H."/>
        </authorList>
    </citation>
    <scope>NUCLEOTIDE SEQUENCE [LARGE SCALE GENOMIC DNA]</scope>
    <source>
        <strain evidence="9 10">18x22-1</strain>
    </source>
</reference>
<keyword evidence="4" id="KW-0238">DNA-binding</keyword>
<dbReference type="GO" id="GO:0000976">
    <property type="term" value="F:transcription cis-regulatory region binding"/>
    <property type="evidence" value="ECO:0007669"/>
    <property type="project" value="TreeGrafter"/>
</dbReference>
<name>A0A4Z0BHD2_9BURK</name>
<keyword evidence="3" id="KW-0805">Transcription regulation</keyword>
<feature type="domain" description="Response regulatory" evidence="8">
    <location>
        <begin position="73"/>
        <end position="190"/>
    </location>
</feature>
<evidence type="ECO:0000256" key="3">
    <source>
        <dbReference type="ARBA" id="ARBA00023015"/>
    </source>
</evidence>
<evidence type="ECO:0000256" key="7">
    <source>
        <dbReference type="SAM" id="MobiDB-lite"/>
    </source>
</evidence>
<organism evidence="9 10">
    <name type="scientific">Ramlibacter humi</name>
    <dbReference type="NCBI Taxonomy" id="2530451"/>
    <lineage>
        <taxon>Bacteria</taxon>
        <taxon>Pseudomonadati</taxon>
        <taxon>Pseudomonadota</taxon>
        <taxon>Betaproteobacteria</taxon>
        <taxon>Burkholderiales</taxon>
        <taxon>Comamonadaceae</taxon>
        <taxon>Ramlibacter</taxon>
    </lineage>
</organism>
<dbReference type="AlphaFoldDB" id="A0A4Z0BHD2"/>
<feature type="region of interest" description="Disordered" evidence="7">
    <location>
        <begin position="1"/>
        <end position="43"/>
    </location>
</feature>
<dbReference type="InterPro" id="IPR039420">
    <property type="entry name" value="WalR-like"/>
</dbReference>